<reference evidence="2" key="2">
    <citation type="submission" date="2015-07" db="EMBL/GenBank/DDBJ databases">
        <title>MeaNS - Measles Nucleotide Surveillance Program.</title>
        <authorList>
            <person name="Tran T."/>
            <person name="Druce J."/>
        </authorList>
    </citation>
    <scope>NUCLEOTIDE SEQUENCE</scope>
    <source>
        <strain evidence="2">DSM 9887</strain>
    </source>
</reference>
<evidence type="ECO:0000313" key="2">
    <source>
        <dbReference type="EMBL" id="KNB70188.1"/>
    </source>
</evidence>
<gene>
    <name evidence="2" type="ORF">ADS79_14560</name>
    <name evidence="1" type="ORF">BRE01_67400</name>
</gene>
<evidence type="ECO:0000313" key="3">
    <source>
        <dbReference type="Proteomes" id="UP000036834"/>
    </source>
</evidence>
<dbReference type="EMBL" id="BJON01000040">
    <property type="protein sequence ID" value="GED73038.1"/>
    <property type="molecule type" value="Genomic_DNA"/>
</dbReference>
<protein>
    <submittedName>
        <fullName evidence="2">Uncharacterized protein</fullName>
    </submittedName>
</protein>
<reference evidence="1 4" key="3">
    <citation type="submission" date="2019-06" db="EMBL/GenBank/DDBJ databases">
        <title>Whole genome shotgun sequence of Brevibacillus reuszeri NBRC 15719.</title>
        <authorList>
            <person name="Hosoyama A."/>
            <person name="Uohara A."/>
            <person name="Ohji S."/>
            <person name="Ichikawa N."/>
        </authorList>
    </citation>
    <scope>NUCLEOTIDE SEQUENCE [LARGE SCALE GENOMIC DNA]</scope>
    <source>
        <strain evidence="1 4">NBRC 15719</strain>
    </source>
</reference>
<reference evidence="3" key="1">
    <citation type="submission" date="2015-07" db="EMBL/GenBank/DDBJ databases">
        <title>Genome sequencing project for genomic taxonomy and phylogenomics of Bacillus-like bacteria.</title>
        <authorList>
            <person name="Liu B."/>
            <person name="Wang J."/>
            <person name="Zhu Y."/>
            <person name="Liu G."/>
            <person name="Chen Q."/>
            <person name="Chen Z."/>
            <person name="Lan J."/>
            <person name="Che J."/>
            <person name="Ge C."/>
            <person name="Shi H."/>
            <person name="Pan Z."/>
            <person name="Liu X."/>
        </authorList>
    </citation>
    <scope>NUCLEOTIDE SEQUENCE [LARGE SCALE GENOMIC DNA]</scope>
    <source>
        <strain evidence="3">DSM 9887</strain>
    </source>
</reference>
<keyword evidence="4" id="KW-1185">Reference proteome</keyword>
<evidence type="ECO:0000313" key="4">
    <source>
        <dbReference type="Proteomes" id="UP000319578"/>
    </source>
</evidence>
<dbReference type="Proteomes" id="UP000319578">
    <property type="component" value="Unassembled WGS sequence"/>
</dbReference>
<organism evidence="2 3">
    <name type="scientific">Brevibacillus reuszeri</name>
    <dbReference type="NCBI Taxonomy" id="54915"/>
    <lineage>
        <taxon>Bacteria</taxon>
        <taxon>Bacillati</taxon>
        <taxon>Bacillota</taxon>
        <taxon>Bacilli</taxon>
        <taxon>Bacillales</taxon>
        <taxon>Paenibacillaceae</taxon>
        <taxon>Brevibacillus</taxon>
    </lineage>
</organism>
<dbReference type="EMBL" id="LGIQ01000009">
    <property type="protein sequence ID" value="KNB70188.1"/>
    <property type="molecule type" value="Genomic_DNA"/>
</dbReference>
<accession>A0A0K9YN69</accession>
<evidence type="ECO:0000313" key="1">
    <source>
        <dbReference type="EMBL" id="GED73038.1"/>
    </source>
</evidence>
<proteinExistence type="predicted"/>
<dbReference type="PATRIC" id="fig|54915.3.peg.1899"/>
<comment type="caution">
    <text evidence="2">The sequence shown here is derived from an EMBL/GenBank/DDBJ whole genome shotgun (WGS) entry which is preliminary data.</text>
</comment>
<name>A0A0K9YN69_9BACL</name>
<dbReference type="AlphaFoldDB" id="A0A0K9YN69"/>
<sequence>MNNGDHIVKHDSLHAHVALIIDADRKVVMPLTGVHRGKDIQMSSFDGFSVMSQLELKEFMNYYLS</sequence>
<dbReference type="Proteomes" id="UP000036834">
    <property type="component" value="Unassembled WGS sequence"/>
</dbReference>
<dbReference type="STRING" id="54915.ADS79_14560"/>